<protein>
    <submittedName>
        <fullName evidence="2">Uncharacterized protein</fullName>
    </submittedName>
</protein>
<dbReference type="EnsemblMetazoa" id="CJA38188.1">
    <property type="protein sequence ID" value="CJA38188.1"/>
    <property type="gene ID" value="WBGene00214035"/>
</dbReference>
<evidence type="ECO:0000256" key="1">
    <source>
        <dbReference type="SAM" id="MobiDB-lite"/>
    </source>
</evidence>
<feature type="region of interest" description="Disordered" evidence="1">
    <location>
        <begin position="1"/>
        <end position="20"/>
    </location>
</feature>
<accession>A0A8R1IPK0</accession>
<feature type="compositionally biased region" description="Low complexity" evidence="1">
    <location>
        <begin position="10"/>
        <end position="20"/>
    </location>
</feature>
<keyword evidence="3" id="KW-1185">Reference proteome</keyword>
<organism evidence="2 3">
    <name type="scientific">Caenorhabditis japonica</name>
    <dbReference type="NCBI Taxonomy" id="281687"/>
    <lineage>
        <taxon>Eukaryota</taxon>
        <taxon>Metazoa</taxon>
        <taxon>Ecdysozoa</taxon>
        <taxon>Nematoda</taxon>
        <taxon>Chromadorea</taxon>
        <taxon>Rhabditida</taxon>
        <taxon>Rhabditina</taxon>
        <taxon>Rhabditomorpha</taxon>
        <taxon>Rhabditoidea</taxon>
        <taxon>Rhabditidae</taxon>
        <taxon>Peloderinae</taxon>
        <taxon>Caenorhabditis</taxon>
    </lineage>
</organism>
<name>A0A8R1IPK0_CAEJA</name>
<dbReference type="AlphaFoldDB" id="A0A8R1IPK0"/>
<dbReference type="Proteomes" id="UP000005237">
    <property type="component" value="Unassembled WGS sequence"/>
</dbReference>
<reference evidence="3" key="1">
    <citation type="submission" date="2010-08" db="EMBL/GenBank/DDBJ databases">
        <authorList>
            <consortium name="Caenorhabditis japonica Sequencing Consortium"/>
            <person name="Wilson R.K."/>
        </authorList>
    </citation>
    <scope>NUCLEOTIDE SEQUENCE [LARGE SCALE GENOMIC DNA]</scope>
    <source>
        <strain evidence="3">DF5081</strain>
    </source>
</reference>
<evidence type="ECO:0000313" key="2">
    <source>
        <dbReference type="EnsemblMetazoa" id="CJA38188.1"/>
    </source>
</evidence>
<sequence length="243" mass="28254">MSAVQKDGDTTNITNNNNNNNYIKQCLKRQRVASDAVMINVKDDIPMYGRAGYNKSWSIIQSAVDHLMTETTIPVPLSTIKMREPRHLVKRRINVDLYRDVLINNLILRTQNFQKSYEAKSQSFTRQVIIDYPTERQRPRKERHYEFWPYFEQLPDLEEEEQVEPEDVSEQEVHDTAGLFGFASDDTIEVAEECKETSTFLPAALSEDLTEEIAGLFNKEIKPIPVPSFVQKYMKRGPFARIF</sequence>
<evidence type="ECO:0000313" key="3">
    <source>
        <dbReference type="Proteomes" id="UP000005237"/>
    </source>
</evidence>
<proteinExistence type="predicted"/>
<dbReference type="OMA" id="PRKERHY"/>
<reference evidence="2" key="2">
    <citation type="submission" date="2022-06" db="UniProtKB">
        <authorList>
            <consortium name="EnsemblMetazoa"/>
        </authorList>
    </citation>
    <scope>IDENTIFICATION</scope>
    <source>
        <strain evidence="2">DF5081</strain>
    </source>
</reference>